<evidence type="ECO:0000256" key="1">
    <source>
        <dbReference type="ARBA" id="ARBA00009776"/>
    </source>
</evidence>
<dbReference type="FunFam" id="3.40.50.300:FF:000225">
    <property type="entry name" value="Thymidylate kinase"/>
    <property type="match status" value="1"/>
</dbReference>
<dbReference type="HAMAP" id="MF_00165">
    <property type="entry name" value="Thymidylate_kinase"/>
    <property type="match status" value="1"/>
</dbReference>
<dbReference type="AlphaFoldDB" id="A0A5S9NTQ5"/>
<proteinExistence type="inferred from homology"/>
<gene>
    <name evidence="14" type="primary">tmk_2</name>
    <name evidence="12" type="synonym">tmk</name>
    <name evidence="15" type="synonym">tmk_1</name>
    <name evidence="15" type="ORF">OPDIPICF_01455</name>
    <name evidence="14" type="ORF">OPDIPICF_03924</name>
</gene>
<keyword evidence="7 12" id="KW-0418">Kinase</keyword>
<evidence type="ECO:0000256" key="12">
    <source>
        <dbReference type="HAMAP-Rule" id="MF_00165"/>
    </source>
</evidence>
<protein>
    <recommendedName>
        <fullName evidence="3 12">Thymidylate kinase</fullName>
        <ecNumber evidence="2 12">2.7.4.9</ecNumber>
    </recommendedName>
    <alternativeName>
        <fullName evidence="9 12">dTMP kinase</fullName>
    </alternativeName>
</protein>
<evidence type="ECO:0000256" key="4">
    <source>
        <dbReference type="ARBA" id="ARBA00022679"/>
    </source>
</evidence>
<dbReference type="GO" id="GO:0006235">
    <property type="term" value="P:dTTP biosynthetic process"/>
    <property type="evidence" value="ECO:0007669"/>
    <property type="project" value="UniProtKB-UniRule"/>
</dbReference>
<reference evidence="14 16" key="1">
    <citation type="submission" date="2019-11" db="EMBL/GenBank/DDBJ databases">
        <authorList>
            <person name="Holert J."/>
        </authorList>
    </citation>
    <scope>NUCLEOTIDE SEQUENCE [LARGE SCALE GENOMIC DNA]</scope>
    <source>
        <strain evidence="14">SB11_3</strain>
    </source>
</reference>
<dbReference type="SUPFAM" id="SSF52540">
    <property type="entry name" value="P-loop containing nucleoside triphosphate hydrolases"/>
    <property type="match status" value="1"/>
</dbReference>
<comment type="catalytic activity">
    <reaction evidence="10 12">
        <text>dTMP + ATP = dTDP + ADP</text>
        <dbReference type="Rhea" id="RHEA:13517"/>
        <dbReference type="ChEBI" id="CHEBI:30616"/>
        <dbReference type="ChEBI" id="CHEBI:58369"/>
        <dbReference type="ChEBI" id="CHEBI:63528"/>
        <dbReference type="ChEBI" id="CHEBI:456216"/>
        <dbReference type="EC" id="2.7.4.9"/>
    </reaction>
</comment>
<evidence type="ECO:0000313" key="14">
    <source>
        <dbReference type="EMBL" id="CAA0093997.1"/>
    </source>
</evidence>
<keyword evidence="4 12" id="KW-0808">Transferase</keyword>
<comment type="similarity">
    <text evidence="1 12">Belongs to the thymidylate kinase family.</text>
</comment>
<dbReference type="GO" id="GO:0006233">
    <property type="term" value="P:dTDP biosynthetic process"/>
    <property type="evidence" value="ECO:0007669"/>
    <property type="project" value="InterPro"/>
</dbReference>
<evidence type="ECO:0000256" key="2">
    <source>
        <dbReference type="ARBA" id="ARBA00012980"/>
    </source>
</evidence>
<evidence type="ECO:0000256" key="7">
    <source>
        <dbReference type="ARBA" id="ARBA00022777"/>
    </source>
</evidence>
<dbReference type="InterPro" id="IPR039430">
    <property type="entry name" value="Thymidylate_kin-like_dom"/>
</dbReference>
<evidence type="ECO:0000313" key="15">
    <source>
        <dbReference type="EMBL" id="CAA0109296.1"/>
    </source>
</evidence>
<name>A0A5S9NTQ5_9GAMM</name>
<dbReference type="CDD" id="cd01672">
    <property type="entry name" value="TMPK"/>
    <property type="match status" value="1"/>
</dbReference>
<evidence type="ECO:0000256" key="6">
    <source>
        <dbReference type="ARBA" id="ARBA00022741"/>
    </source>
</evidence>
<dbReference type="EMBL" id="CACSIO010000003">
    <property type="protein sequence ID" value="CAA0093997.1"/>
    <property type="molecule type" value="Genomic_DNA"/>
</dbReference>
<evidence type="ECO:0000256" key="10">
    <source>
        <dbReference type="ARBA" id="ARBA00048743"/>
    </source>
</evidence>
<organism evidence="14 16">
    <name type="scientific">BD1-7 clade bacterium</name>
    <dbReference type="NCBI Taxonomy" id="2029982"/>
    <lineage>
        <taxon>Bacteria</taxon>
        <taxon>Pseudomonadati</taxon>
        <taxon>Pseudomonadota</taxon>
        <taxon>Gammaproteobacteria</taxon>
        <taxon>Cellvibrionales</taxon>
        <taxon>Spongiibacteraceae</taxon>
        <taxon>BD1-7 clade</taxon>
    </lineage>
</organism>
<comment type="function">
    <text evidence="11 12">Phosphorylation of dTMP to form dTDP in both de novo and salvage pathways of dTTP synthesis.</text>
</comment>
<evidence type="ECO:0000313" key="16">
    <source>
        <dbReference type="Proteomes" id="UP000441399"/>
    </source>
</evidence>
<dbReference type="Pfam" id="PF02223">
    <property type="entry name" value="Thymidylate_kin"/>
    <property type="match status" value="1"/>
</dbReference>
<evidence type="ECO:0000256" key="3">
    <source>
        <dbReference type="ARBA" id="ARBA00017144"/>
    </source>
</evidence>
<evidence type="ECO:0000256" key="8">
    <source>
        <dbReference type="ARBA" id="ARBA00022840"/>
    </source>
</evidence>
<dbReference type="GO" id="GO:0004798">
    <property type="term" value="F:dTMP kinase activity"/>
    <property type="evidence" value="ECO:0007669"/>
    <property type="project" value="UniProtKB-UniRule"/>
</dbReference>
<dbReference type="PANTHER" id="PTHR10344">
    <property type="entry name" value="THYMIDYLATE KINASE"/>
    <property type="match status" value="1"/>
</dbReference>
<dbReference type="OrthoDB" id="9774907at2"/>
<dbReference type="Proteomes" id="UP000441399">
    <property type="component" value="Unassembled WGS sequence"/>
</dbReference>
<dbReference type="GO" id="GO:0005829">
    <property type="term" value="C:cytosol"/>
    <property type="evidence" value="ECO:0007669"/>
    <property type="project" value="TreeGrafter"/>
</dbReference>
<feature type="domain" description="Thymidylate kinase-like" evidence="13">
    <location>
        <begin position="12"/>
        <end position="198"/>
    </location>
</feature>
<keyword evidence="8 12" id="KW-0067">ATP-binding</keyword>
<dbReference type="EMBL" id="CACSIO010000012">
    <property type="protein sequence ID" value="CAA0109296.1"/>
    <property type="molecule type" value="Genomic_DNA"/>
</dbReference>
<keyword evidence="5 12" id="KW-0545">Nucleotide biosynthesis</keyword>
<accession>A0A5S9NTQ5</accession>
<evidence type="ECO:0000256" key="11">
    <source>
        <dbReference type="ARBA" id="ARBA00057735"/>
    </source>
</evidence>
<dbReference type="Gene3D" id="3.40.50.300">
    <property type="entry name" value="P-loop containing nucleotide triphosphate hydrolases"/>
    <property type="match status" value="1"/>
</dbReference>
<keyword evidence="6 12" id="KW-0547">Nucleotide-binding</keyword>
<evidence type="ECO:0000256" key="9">
    <source>
        <dbReference type="ARBA" id="ARBA00029962"/>
    </source>
</evidence>
<dbReference type="EC" id="2.7.4.9" evidence="2 12"/>
<keyword evidence="16" id="KW-1185">Reference proteome</keyword>
<evidence type="ECO:0000259" key="13">
    <source>
        <dbReference type="Pfam" id="PF02223"/>
    </source>
</evidence>
<sequence length="216" mass="24193">MTAQKRGLFVVLEGGEGVGKTTNAAFMREYLENKGIEYSATREPGGTPLAEELREIILAPREESMAPMAELLLVFAARAQHIEHKILPVMEQGQWCLCDRFTDATFAYQGAGRDLGTSRVEALESFVQAELRPDCVIILDAPVEIGHQRARARAELDRMESEAMTFHQKVRDAYLARAAQAPDRYEVIDAALPLVEVQVNLAKVLDRLIDTWKNHE</sequence>
<dbReference type="InterPro" id="IPR018094">
    <property type="entry name" value="Thymidylate_kinase"/>
</dbReference>
<dbReference type="NCBIfam" id="TIGR00041">
    <property type="entry name" value="DTMP_kinase"/>
    <property type="match status" value="1"/>
</dbReference>
<dbReference type="InterPro" id="IPR027417">
    <property type="entry name" value="P-loop_NTPase"/>
</dbReference>
<feature type="binding site" evidence="12">
    <location>
        <begin position="14"/>
        <end position="21"/>
    </location>
    <ligand>
        <name>ATP</name>
        <dbReference type="ChEBI" id="CHEBI:30616"/>
    </ligand>
</feature>
<dbReference type="GO" id="GO:0006227">
    <property type="term" value="P:dUDP biosynthetic process"/>
    <property type="evidence" value="ECO:0007669"/>
    <property type="project" value="TreeGrafter"/>
</dbReference>
<evidence type="ECO:0000256" key="5">
    <source>
        <dbReference type="ARBA" id="ARBA00022727"/>
    </source>
</evidence>
<dbReference type="GO" id="GO:0005524">
    <property type="term" value="F:ATP binding"/>
    <property type="evidence" value="ECO:0007669"/>
    <property type="project" value="UniProtKB-UniRule"/>
</dbReference>
<dbReference type="PANTHER" id="PTHR10344:SF4">
    <property type="entry name" value="UMP-CMP KINASE 2, MITOCHONDRIAL"/>
    <property type="match status" value="1"/>
</dbReference>